<evidence type="ECO:0000259" key="8">
    <source>
        <dbReference type="Pfam" id="PF00171"/>
    </source>
</evidence>
<dbReference type="InterPro" id="IPR029510">
    <property type="entry name" value="Ald_DH_CS_GLU"/>
</dbReference>
<dbReference type="Proteomes" id="UP000295685">
    <property type="component" value="Unassembled WGS sequence"/>
</dbReference>
<dbReference type="RefSeq" id="WP_134147389.1">
    <property type="nucleotide sequence ID" value="NZ_PECK01000006.1"/>
</dbReference>
<evidence type="ECO:0000256" key="5">
    <source>
        <dbReference type="PIRSR" id="PIRSR036492-1"/>
    </source>
</evidence>
<dbReference type="FunFam" id="3.40.309.10:FF:000003">
    <property type="entry name" value="Aldehyde dehydrogenase"/>
    <property type="match status" value="1"/>
</dbReference>
<organism evidence="9 12">
    <name type="scientific">Mycobacteroides salmoniphilum</name>
    <dbReference type="NCBI Taxonomy" id="404941"/>
    <lineage>
        <taxon>Bacteria</taxon>
        <taxon>Bacillati</taxon>
        <taxon>Actinomycetota</taxon>
        <taxon>Actinomycetes</taxon>
        <taxon>Mycobacteriales</taxon>
        <taxon>Mycobacteriaceae</taxon>
        <taxon>Mycobacteroides</taxon>
    </lineage>
</organism>
<dbReference type="PROSITE" id="PS00687">
    <property type="entry name" value="ALDEHYDE_DEHYDR_GLU"/>
    <property type="match status" value="1"/>
</dbReference>
<dbReference type="InterPro" id="IPR012394">
    <property type="entry name" value="Aldehyde_DH_NAD(P)"/>
</dbReference>
<dbReference type="SUPFAM" id="SSF53720">
    <property type="entry name" value="ALDH-like"/>
    <property type="match status" value="1"/>
</dbReference>
<dbReference type="PANTHER" id="PTHR43570:SF16">
    <property type="entry name" value="ALDEHYDE DEHYDROGENASE TYPE III, ISOFORM Q"/>
    <property type="match status" value="1"/>
</dbReference>
<keyword evidence="2 4" id="KW-0560">Oxidoreductase</keyword>
<protein>
    <recommendedName>
        <fullName evidence="4">Aldehyde dehydrogenase</fullName>
    </recommendedName>
</protein>
<dbReference type="FunFam" id="3.40.605.10:FF:000004">
    <property type="entry name" value="Aldehyde dehydrogenase"/>
    <property type="match status" value="1"/>
</dbReference>
<dbReference type="AlphaFoldDB" id="A0A4R8SDE2"/>
<evidence type="ECO:0000256" key="3">
    <source>
        <dbReference type="ARBA" id="ARBA00023027"/>
    </source>
</evidence>
<dbReference type="InterPro" id="IPR016163">
    <property type="entry name" value="Ald_DH_C"/>
</dbReference>
<proteinExistence type="inferred from homology"/>
<dbReference type="Pfam" id="PF00171">
    <property type="entry name" value="Aldedh"/>
    <property type="match status" value="1"/>
</dbReference>
<dbReference type="EMBL" id="PECK01000006">
    <property type="protein sequence ID" value="TDZ93477.1"/>
    <property type="molecule type" value="Genomic_DNA"/>
</dbReference>
<feature type="domain" description="Aldehyde dehydrogenase" evidence="8">
    <location>
        <begin position="11"/>
        <end position="439"/>
    </location>
</feature>
<comment type="caution">
    <text evidence="9">The sequence shown here is derived from an EMBL/GenBank/DDBJ whole genome shotgun (WGS) entry which is preliminary data.</text>
</comment>
<feature type="active site" evidence="5 6">
    <location>
        <position position="222"/>
    </location>
</feature>
<dbReference type="InterPro" id="IPR015590">
    <property type="entry name" value="Aldehyde_DH_dom"/>
</dbReference>
<evidence type="ECO:0000256" key="6">
    <source>
        <dbReference type="PROSITE-ProRule" id="PRU10007"/>
    </source>
</evidence>
<dbReference type="Gene3D" id="3.40.605.10">
    <property type="entry name" value="Aldehyde Dehydrogenase, Chain A, domain 1"/>
    <property type="match status" value="1"/>
</dbReference>
<name>A0A4R8SDE2_9MYCO</name>
<dbReference type="InterPro" id="IPR016162">
    <property type="entry name" value="Ald_DH_N"/>
</dbReference>
<dbReference type="InterPro" id="IPR016161">
    <property type="entry name" value="Ald_DH/histidinol_DH"/>
</dbReference>
<sequence>MSAPTTTPAVSNVPDIPDVVARVRREFASGRTRERAWREKQLRNLIRLLDEQEDHVAAALASDLGRSRAETWIGDISSTRGEAVFALKHLRRWMRRRRQSLSLVQYPGSAWVQYEPLGTVLLIGPWNYPVYLTLSPLVAALAAGNCAVLKPSELAPATSALLARLVPEYLDSEAVIVIEGDAQVTQELVAQGFDHILFTGGPEIGKKIMAAAAATLTPVTLELGGKSPVIVTADADLDIAARRIAWVKCANSGQTCIAPDYVLADYRIRDQLVGKIVAAIEQFEREGGADGRRIVNERQFARLAAYLAQTRGTLATGGRVTEATLSIEPTVIVDPDLGDAVMQEEIFGPILPVLAYESLDDVISFVNSRSKPLAGYYFTKSAVVRERLVDEIPSGGAVINHVAMHCLVPQLPFGGVGPSGMGAYHGRWGFEALSHRKSVLRKTFHPDLQLIYPPYSERTLKILRKIF</sequence>
<accession>A0A4R8SDE2</accession>
<comment type="similarity">
    <text evidence="1 4 7">Belongs to the aldehyde dehydrogenase family.</text>
</comment>
<dbReference type="CDD" id="cd07087">
    <property type="entry name" value="ALDH_F3-13-14_CALDH-like"/>
    <property type="match status" value="1"/>
</dbReference>
<evidence type="ECO:0000313" key="12">
    <source>
        <dbReference type="Proteomes" id="UP000295685"/>
    </source>
</evidence>
<evidence type="ECO:0000313" key="9">
    <source>
        <dbReference type="EMBL" id="TDZ93477.1"/>
    </source>
</evidence>
<evidence type="ECO:0000313" key="11">
    <source>
        <dbReference type="Proteomes" id="UP000294844"/>
    </source>
</evidence>
<dbReference type="EMBL" id="PECM01000001">
    <property type="protein sequence ID" value="TEA09260.1"/>
    <property type="molecule type" value="Genomic_DNA"/>
</dbReference>
<dbReference type="GO" id="GO:0004029">
    <property type="term" value="F:aldehyde dehydrogenase (NAD+) activity"/>
    <property type="evidence" value="ECO:0007669"/>
    <property type="project" value="TreeGrafter"/>
</dbReference>
<evidence type="ECO:0000256" key="1">
    <source>
        <dbReference type="ARBA" id="ARBA00009986"/>
    </source>
</evidence>
<evidence type="ECO:0000256" key="4">
    <source>
        <dbReference type="PIRNR" id="PIRNR036492"/>
    </source>
</evidence>
<feature type="active site" evidence="5">
    <location>
        <position position="256"/>
    </location>
</feature>
<evidence type="ECO:0000313" key="10">
    <source>
        <dbReference type="EMBL" id="TEA09260.1"/>
    </source>
</evidence>
<dbReference type="PIRSF" id="PIRSF036492">
    <property type="entry name" value="ALDH"/>
    <property type="match status" value="1"/>
</dbReference>
<evidence type="ECO:0000256" key="2">
    <source>
        <dbReference type="ARBA" id="ARBA00023002"/>
    </source>
</evidence>
<dbReference type="OrthoDB" id="6882680at2"/>
<keyword evidence="11" id="KW-1185">Reference proteome</keyword>
<dbReference type="PANTHER" id="PTHR43570">
    <property type="entry name" value="ALDEHYDE DEHYDROGENASE"/>
    <property type="match status" value="1"/>
</dbReference>
<gene>
    <name evidence="9" type="primary">calB</name>
    <name evidence="10" type="ORF">CCUG60883_00021</name>
    <name evidence="9" type="ORF">CCUG60885_03080</name>
</gene>
<keyword evidence="3" id="KW-0520">NAD</keyword>
<dbReference type="GO" id="GO:0006081">
    <property type="term" value="P:aldehyde metabolic process"/>
    <property type="evidence" value="ECO:0007669"/>
    <property type="project" value="InterPro"/>
</dbReference>
<dbReference type="Proteomes" id="UP000294844">
    <property type="component" value="Unassembled WGS sequence"/>
</dbReference>
<dbReference type="GO" id="GO:0005737">
    <property type="term" value="C:cytoplasm"/>
    <property type="evidence" value="ECO:0007669"/>
    <property type="project" value="TreeGrafter"/>
</dbReference>
<evidence type="ECO:0000256" key="7">
    <source>
        <dbReference type="RuleBase" id="RU003345"/>
    </source>
</evidence>
<reference evidence="11 12" key="1">
    <citation type="journal article" date="2019" name="Sci. Rep.">
        <title>Extended insight into the Mycobacterium chelonae-abscessus complex through whole genome sequencing of Mycobacterium salmoniphilum outbreak and Mycobacterium salmoniphilum-like strains.</title>
        <authorList>
            <person name="Behra P.R.K."/>
            <person name="Das S."/>
            <person name="Pettersson B.M.F."/>
            <person name="Shirreff L."/>
            <person name="DuCote T."/>
            <person name="Jacobsson K.G."/>
            <person name="Ennis D.G."/>
            <person name="Kirsebom L.A."/>
        </authorList>
    </citation>
    <scope>NUCLEOTIDE SEQUENCE [LARGE SCALE GENOMIC DNA]</scope>
    <source>
        <strain evidence="10 11">CCUG 60883</strain>
        <strain evidence="9 12">CCUG 60885</strain>
    </source>
</reference>
<dbReference type="Gene3D" id="3.40.309.10">
    <property type="entry name" value="Aldehyde Dehydrogenase, Chain A, domain 2"/>
    <property type="match status" value="1"/>
</dbReference>